<evidence type="ECO:0000256" key="2">
    <source>
        <dbReference type="HAMAP-Rule" id="MF_02087"/>
    </source>
</evidence>
<keyword evidence="7" id="KW-1185">Reference proteome</keyword>
<dbReference type="PATRIC" id="fig|889378.3.peg.762"/>
<dbReference type="AlphaFoldDB" id="H9UH58"/>
<dbReference type="CDD" id="cd00635">
    <property type="entry name" value="PLPDE_III_YBL036c_like"/>
    <property type="match status" value="1"/>
</dbReference>
<name>H9UH58_SPIAZ</name>
<evidence type="ECO:0000259" key="5">
    <source>
        <dbReference type="Pfam" id="PF01168"/>
    </source>
</evidence>
<keyword evidence="1 2" id="KW-0663">Pyridoxal phosphate</keyword>
<evidence type="ECO:0000313" key="7">
    <source>
        <dbReference type="Proteomes" id="UP000007383"/>
    </source>
</evidence>
<evidence type="ECO:0000256" key="1">
    <source>
        <dbReference type="ARBA" id="ARBA00022898"/>
    </source>
</evidence>
<reference evidence="7" key="1">
    <citation type="journal article" date="2013" name="Stand. Genomic Sci.">
        <title>Complete genome sequence of the halophilic bacterium Spirochaeta africana type strain (Z-7692(T)) from the alkaline Lake Magadi in the East African Rift.</title>
        <authorList>
            <person name="Liolos K."/>
            <person name="Abt B."/>
            <person name="Scheuner C."/>
            <person name="Teshima H."/>
            <person name="Held B."/>
            <person name="Lapidus A."/>
            <person name="Nolan M."/>
            <person name="Lucas S."/>
            <person name="Deshpande S."/>
            <person name="Cheng J.F."/>
            <person name="Tapia R."/>
            <person name="Goodwin L.A."/>
            <person name="Pitluck S."/>
            <person name="Pagani I."/>
            <person name="Ivanova N."/>
            <person name="Mavromatis K."/>
            <person name="Mikhailova N."/>
            <person name="Huntemann M."/>
            <person name="Pati A."/>
            <person name="Chen A."/>
            <person name="Palaniappan K."/>
            <person name="Land M."/>
            <person name="Rohde M."/>
            <person name="Tindall B.J."/>
            <person name="Detter J.C."/>
            <person name="Goker M."/>
            <person name="Bristow J."/>
            <person name="Eisen J.A."/>
            <person name="Markowitz V."/>
            <person name="Hugenholtz P."/>
            <person name="Woyke T."/>
            <person name="Klenk H.P."/>
            <person name="Kyrpides N.C."/>
        </authorList>
    </citation>
    <scope>NUCLEOTIDE SEQUENCE</scope>
    <source>
        <strain evidence="7">ATCC 700263 / DSM 8902 / Z-7692</strain>
    </source>
</reference>
<comment type="cofactor">
    <cofactor evidence="3">
        <name>pyridoxal 5'-phosphate</name>
        <dbReference type="ChEBI" id="CHEBI:597326"/>
    </cofactor>
</comment>
<dbReference type="PANTHER" id="PTHR10146:SF14">
    <property type="entry name" value="PYRIDOXAL PHOSPHATE HOMEOSTASIS PROTEIN"/>
    <property type="match status" value="1"/>
</dbReference>
<proteinExistence type="inferred from homology"/>
<dbReference type="InterPro" id="IPR011078">
    <property type="entry name" value="PyrdxlP_homeostasis"/>
</dbReference>
<sequence>MSLNQSHIAEALTRVSREVAEAAAAADRPAEAVRILLATKTVPPDRIGEAIAAGAGLIGENRIQEALSKQSELTPFIQDAPHPVEQHFIGHLQSNKIKDMLGFAAMLHSLDRPSLARKLQSALERLAADRPSGAPSAGQPPLPFPVLVQVNTSEEDSKFGCHPEDAAALVDLVESLPLLDLQGFMTIGLFSDDEEAVRRGFRHLREIRDTAEQRLGRRLPELSMGMSGDFELAIAEGATIVRLGSSVFGRRQPT</sequence>
<dbReference type="HAMAP" id="MF_02087">
    <property type="entry name" value="PLP_homeostasis"/>
    <property type="match status" value="1"/>
</dbReference>
<evidence type="ECO:0000256" key="4">
    <source>
        <dbReference type="RuleBase" id="RU004514"/>
    </source>
</evidence>
<dbReference type="OrthoDB" id="9804072at2"/>
<accession>H9UH58</accession>
<dbReference type="RefSeq" id="WP_014454848.1">
    <property type="nucleotide sequence ID" value="NC_017098.1"/>
</dbReference>
<dbReference type="SUPFAM" id="SSF51419">
    <property type="entry name" value="PLP-binding barrel"/>
    <property type="match status" value="1"/>
</dbReference>
<dbReference type="KEGG" id="sfc:Spiaf_0756"/>
<gene>
    <name evidence="6" type="ordered locus">Spiaf_0756</name>
</gene>
<evidence type="ECO:0000256" key="3">
    <source>
        <dbReference type="PIRSR" id="PIRSR004848-1"/>
    </source>
</evidence>
<comment type="similarity">
    <text evidence="2 4">Belongs to the pyridoxal phosphate-binding protein YggS/PROSC family.</text>
</comment>
<dbReference type="InterPro" id="IPR001608">
    <property type="entry name" value="Ala_racemase_N"/>
</dbReference>
<dbReference type="GO" id="GO:0030170">
    <property type="term" value="F:pyridoxal phosphate binding"/>
    <property type="evidence" value="ECO:0007669"/>
    <property type="project" value="UniProtKB-UniRule"/>
</dbReference>
<dbReference type="PIRSF" id="PIRSF004848">
    <property type="entry name" value="YBL036c_PLPDEIII"/>
    <property type="match status" value="1"/>
</dbReference>
<protein>
    <recommendedName>
        <fullName evidence="2">Pyridoxal phosphate homeostasis protein</fullName>
        <shortName evidence="2">PLP homeostasis protein</shortName>
    </recommendedName>
</protein>
<dbReference type="EMBL" id="CP003282">
    <property type="protein sequence ID" value="AFG36851.1"/>
    <property type="molecule type" value="Genomic_DNA"/>
</dbReference>
<dbReference type="Gene3D" id="3.20.20.10">
    <property type="entry name" value="Alanine racemase"/>
    <property type="match status" value="1"/>
</dbReference>
<dbReference type="InterPro" id="IPR029066">
    <property type="entry name" value="PLP-binding_barrel"/>
</dbReference>
<dbReference type="Proteomes" id="UP000007383">
    <property type="component" value="Chromosome"/>
</dbReference>
<feature type="modified residue" description="N6-(pyridoxal phosphate)lysine" evidence="2 3">
    <location>
        <position position="40"/>
    </location>
</feature>
<evidence type="ECO:0000313" key="6">
    <source>
        <dbReference type="EMBL" id="AFG36851.1"/>
    </source>
</evidence>
<comment type="function">
    <text evidence="2">Pyridoxal 5'-phosphate (PLP)-binding protein, which is involved in PLP homeostasis.</text>
</comment>
<dbReference type="Pfam" id="PF01168">
    <property type="entry name" value="Ala_racemase_N"/>
    <property type="match status" value="1"/>
</dbReference>
<dbReference type="PANTHER" id="PTHR10146">
    <property type="entry name" value="PROLINE SYNTHETASE CO-TRANSCRIBED BACTERIAL HOMOLOG PROTEIN"/>
    <property type="match status" value="1"/>
</dbReference>
<dbReference type="NCBIfam" id="TIGR00044">
    <property type="entry name" value="YggS family pyridoxal phosphate-dependent enzyme"/>
    <property type="match status" value="1"/>
</dbReference>
<organism evidence="6 7">
    <name type="scientific">Spirochaeta africana (strain ATCC 700263 / DSM 8902 / Z-7692)</name>
    <dbReference type="NCBI Taxonomy" id="889378"/>
    <lineage>
        <taxon>Bacteria</taxon>
        <taxon>Pseudomonadati</taxon>
        <taxon>Spirochaetota</taxon>
        <taxon>Spirochaetia</taxon>
        <taxon>Spirochaetales</taxon>
        <taxon>Spirochaetaceae</taxon>
        <taxon>Spirochaeta</taxon>
    </lineage>
</organism>
<dbReference type="eggNOG" id="COG0325">
    <property type="taxonomic scope" value="Bacteria"/>
</dbReference>
<dbReference type="STRING" id="889378.Spiaf_0756"/>
<dbReference type="HOGENOM" id="CLU_059988_1_0_12"/>
<feature type="domain" description="Alanine racemase N-terminal" evidence="5">
    <location>
        <begin position="49"/>
        <end position="250"/>
    </location>
</feature>